<proteinExistence type="predicted"/>
<evidence type="ECO:0000313" key="2">
    <source>
        <dbReference type="EMBL" id="QJX00578.1"/>
    </source>
</evidence>
<organism evidence="2 3">
    <name type="scientific">Frigoriglobus tundricola</name>
    <dbReference type="NCBI Taxonomy" id="2774151"/>
    <lineage>
        <taxon>Bacteria</taxon>
        <taxon>Pseudomonadati</taxon>
        <taxon>Planctomycetota</taxon>
        <taxon>Planctomycetia</taxon>
        <taxon>Gemmatales</taxon>
        <taxon>Gemmataceae</taxon>
        <taxon>Frigoriglobus</taxon>
    </lineage>
</organism>
<sequence>MRYRYRLSPFIWLVGFATGCATPDTRTTVAPFCPTTWNAHLPPVRTASAVPLVAQPALATGLARLPVVIVIRDDPGSPEGESKISTELLQASINQIPLKSPTLVEDREVVWTAISGPRDERWHP</sequence>
<dbReference type="PROSITE" id="PS51257">
    <property type="entry name" value="PROKAR_LIPOPROTEIN"/>
    <property type="match status" value="1"/>
</dbReference>
<name>A0A6M5Z2E8_9BACT</name>
<feature type="signal peptide" evidence="1">
    <location>
        <begin position="1"/>
        <end position="21"/>
    </location>
</feature>
<dbReference type="AlphaFoldDB" id="A0A6M5Z2E8"/>
<evidence type="ECO:0000256" key="1">
    <source>
        <dbReference type="SAM" id="SignalP"/>
    </source>
</evidence>
<dbReference type="Proteomes" id="UP000503447">
    <property type="component" value="Chromosome"/>
</dbReference>
<protein>
    <submittedName>
        <fullName evidence="2">Uncharacterized protein</fullName>
    </submittedName>
</protein>
<dbReference type="KEGG" id="ftj:FTUN_8210"/>
<keyword evidence="3" id="KW-1185">Reference proteome</keyword>
<reference evidence="3" key="1">
    <citation type="submission" date="2020-05" db="EMBL/GenBank/DDBJ databases">
        <title>Frigoriglobus tundricola gen. nov., sp. nov., a psychrotolerant cellulolytic planctomycete of the family Gemmataceae with two divergent copies of 16S rRNA gene.</title>
        <authorList>
            <person name="Kulichevskaya I.S."/>
            <person name="Ivanova A.A."/>
            <person name="Naumoff D.G."/>
            <person name="Beletsky A.V."/>
            <person name="Rijpstra W.I.C."/>
            <person name="Sinninghe Damste J.S."/>
            <person name="Mardanov A.V."/>
            <person name="Ravin N.V."/>
            <person name="Dedysh S.N."/>
        </authorList>
    </citation>
    <scope>NUCLEOTIDE SEQUENCE [LARGE SCALE GENOMIC DNA]</scope>
    <source>
        <strain evidence="3">PL17</strain>
    </source>
</reference>
<feature type="chain" id="PRO_5026896637" evidence="1">
    <location>
        <begin position="22"/>
        <end position="124"/>
    </location>
</feature>
<gene>
    <name evidence="2" type="ORF">FTUN_8210</name>
</gene>
<evidence type="ECO:0000313" key="3">
    <source>
        <dbReference type="Proteomes" id="UP000503447"/>
    </source>
</evidence>
<dbReference type="EMBL" id="CP053452">
    <property type="protein sequence ID" value="QJX00578.1"/>
    <property type="molecule type" value="Genomic_DNA"/>
</dbReference>
<accession>A0A6M5Z2E8</accession>
<keyword evidence="1" id="KW-0732">Signal</keyword>